<protein>
    <submittedName>
        <fullName evidence="1">Uncharacterized protein</fullName>
    </submittedName>
</protein>
<reference evidence="1 2" key="1">
    <citation type="journal article" date="2013" name="Genome Announc.">
        <title>Draft Genome Sequence of Winogradskyella psychrotolerans RS-3T, Isolated from the Marine Transect of Kongsfjorden, Ny-Alesund, Svalbard, Arctic Ocean.</title>
        <authorList>
            <person name="Kumar Pinnaka A."/>
            <person name="Ara S."/>
            <person name="Singh A."/>
            <person name="Shivaji S."/>
        </authorList>
    </citation>
    <scope>NUCLEOTIDE SEQUENCE [LARGE SCALE GENOMIC DNA]</scope>
    <source>
        <strain evidence="1 2">RS-3</strain>
    </source>
</reference>
<dbReference type="OrthoDB" id="1117814at2"/>
<dbReference type="eggNOG" id="ENOG5032ZWN">
    <property type="taxonomic scope" value="Bacteria"/>
</dbReference>
<organism evidence="1 2">
    <name type="scientific">Winogradskyella psychrotolerans RS-3</name>
    <dbReference type="NCBI Taxonomy" id="641526"/>
    <lineage>
        <taxon>Bacteria</taxon>
        <taxon>Pseudomonadati</taxon>
        <taxon>Bacteroidota</taxon>
        <taxon>Flavobacteriia</taxon>
        <taxon>Flavobacteriales</taxon>
        <taxon>Flavobacteriaceae</taxon>
        <taxon>Winogradskyella</taxon>
    </lineage>
</organism>
<dbReference type="Proteomes" id="UP000014962">
    <property type="component" value="Unassembled WGS sequence"/>
</dbReference>
<comment type="caution">
    <text evidence="1">The sequence shown here is derived from an EMBL/GenBank/DDBJ whole genome shotgun (WGS) entry which is preliminary data.</text>
</comment>
<keyword evidence="2" id="KW-1185">Reference proteome</keyword>
<dbReference type="Pfam" id="PF14907">
    <property type="entry name" value="NTP_transf_5"/>
    <property type="match status" value="1"/>
</dbReference>
<sequence>MDNLATTYQHIADILSFETPNSKLEKTISEPTFDWDAIVIEGSKHLVLPTIYCRLKAKGLLYLLPEELILYLEEITNINRSRNLRILNQVHTISQILNQHNIDHVFLKGTALLASGYYNDEGERMIGDIDILVEKSEVYNAFDILKNSGYNKTFGFAYNKKDFRHLDRLISENELAAIELHTELLNKRHWPLMNMPSILNSKKINNTIPIPNTHDLSRHLILSWQLNDKGHYYNMISLKSIYDLISIETYKDKNYIDTLLNSKYGQSYLVLAKYYFPEFSDITSNNFMTYRGFFHKMKMSFKPLRVVINYIKLITIFITSRLHLIYTNKSYTKHIIKEKFFEENKSFQELLISRL</sequence>
<dbReference type="STRING" id="641526.ADIWIN_0153"/>
<gene>
    <name evidence="1" type="ORF">ADIWIN_0153</name>
</gene>
<dbReference type="EMBL" id="ATMR01000007">
    <property type="protein sequence ID" value="EPR74789.1"/>
    <property type="molecule type" value="Genomic_DNA"/>
</dbReference>
<dbReference type="RefSeq" id="WP_020895754.1">
    <property type="nucleotide sequence ID" value="NZ_ATMR01000007.1"/>
</dbReference>
<evidence type="ECO:0000313" key="1">
    <source>
        <dbReference type="EMBL" id="EPR74789.1"/>
    </source>
</evidence>
<proteinExistence type="predicted"/>
<dbReference type="InterPro" id="IPR039498">
    <property type="entry name" value="NTP_transf_5"/>
</dbReference>
<dbReference type="AlphaFoldDB" id="S7X6U5"/>
<evidence type="ECO:0000313" key="2">
    <source>
        <dbReference type="Proteomes" id="UP000014962"/>
    </source>
</evidence>
<name>S7X6U5_9FLAO</name>
<accession>S7X6U5</accession>